<comment type="subcellular location">
    <subcellularLocation>
        <location evidence="1">Endomembrane system</location>
        <topology evidence="1">Multi-pass membrane protein</topology>
    </subcellularLocation>
</comment>
<evidence type="ECO:0000256" key="6">
    <source>
        <dbReference type="ARBA" id="ARBA00023065"/>
    </source>
</evidence>
<evidence type="ECO:0000256" key="11">
    <source>
        <dbReference type="SAM" id="Phobius"/>
    </source>
</evidence>
<dbReference type="Gene3D" id="2.60.120.10">
    <property type="entry name" value="Jelly Rolls"/>
    <property type="match status" value="1"/>
</dbReference>
<dbReference type="Pfam" id="PF00027">
    <property type="entry name" value="cNMP_binding"/>
    <property type="match status" value="1"/>
</dbReference>
<dbReference type="FunFam" id="1.10.287.630:FF:000003">
    <property type="entry name" value="Cyclic nucleotide-gated ion channel 1"/>
    <property type="match status" value="1"/>
</dbReference>
<sequence length="691" mass="79698">MASSTATNVVQSQHHHHTAYSTTSDDEEELVDQDRLESDKSSSDEASARDCCLGYPPFVVSRRRQRPATWWLSPSSFSDPKAKWVQEWNRVFLVVCAAGLFLDPLFFYALSINQGYMCLFVDGWFAITVTVLRCMTDALHVWNMWLQIKMGSRKLKVGGDSEEEEEENEMSGGGSRGHQSRVTKKGLLFDIFVVLPLPQVVLWVAIPYLINKGSTTLVMTVFLIMFLFQYLPKIYHSVRLLRRLQNLSGYIFGTVWWGIALNLIAYFVASHAAGACWYLLGIQRASQCLRAQCRQTAGCDLRVVACKPPVYYGTFSMAEDRMRLAWFENKDARSTCLQQDDAYNYGAYKWTVQLVTNPNRLEKILFPIFWGLMTLSTFGNLESTTEWLEVVFNIIVLTSGLLLVTMLIGNIKVFLHATTSKKQAMQLKMRNIEWWMRKRRLPMGFRQRVRNYERQRWAAMRGVDECEMISNLPEGLRRDIKYHLCLDLVRQVPLFQHMDDLVLENICDRVKSLIFTKGETIAREGDPVQRMLFVVRGHLQSSQVLRDGLKSCCMLGPGNFSGDELLSWCLRRPFIERLPPSSSTLVTLETTEAFGLEAEDVKYVTQHFRYTFVNEKVKRSARYYSPGWRTWAAVAIQLAWRRYRNRLTLTSLSFIRPRRPLSRSSSMGEDRLKLYTALLTSPKPNQDDLDL</sequence>
<evidence type="ECO:0000256" key="5">
    <source>
        <dbReference type="ARBA" id="ARBA00022989"/>
    </source>
</evidence>
<feature type="transmembrane region" description="Helical" evidence="11">
    <location>
        <begin position="187"/>
        <end position="210"/>
    </location>
</feature>
<keyword evidence="8" id="KW-1071">Ligand-gated ion channel</keyword>
<reference evidence="13" key="1">
    <citation type="submission" date="2021-01" db="UniProtKB">
        <authorList>
            <consortium name="EnsemblPlants"/>
        </authorList>
    </citation>
    <scope>IDENTIFICATION</scope>
</reference>
<dbReference type="InterPro" id="IPR005821">
    <property type="entry name" value="Ion_trans_dom"/>
</dbReference>
<keyword evidence="3" id="KW-0813">Transport</keyword>
<dbReference type="CDD" id="cd00038">
    <property type="entry name" value="CAP_ED"/>
    <property type="match status" value="1"/>
</dbReference>
<feature type="domain" description="Cyclic nucleotide-binding" evidence="12">
    <location>
        <begin position="494"/>
        <end position="604"/>
    </location>
</feature>
<comment type="similarity">
    <text evidence="2">Belongs to the cyclic nucleotide-gated cation channel (TC 1.A.1.5) family.</text>
</comment>
<feature type="compositionally biased region" description="Basic and acidic residues" evidence="10">
    <location>
        <begin position="32"/>
        <end position="48"/>
    </location>
</feature>
<dbReference type="PROSITE" id="PS50042">
    <property type="entry name" value="CNMP_BINDING_3"/>
    <property type="match status" value="1"/>
</dbReference>
<evidence type="ECO:0000259" key="12">
    <source>
        <dbReference type="PROSITE" id="PS50042"/>
    </source>
</evidence>
<feature type="transmembrane region" description="Helical" evidence="11">
    <location>
        <begin position="247"/>
        <end position="269"/>
    </location>
</feature>
<feature type="region of interest" description="Disordered" evidence="10">
    <location>
        <begin position="157"/>
        <end position="180"/>
    </location>
</feature>
<dbReference type="SUPFAM" id="SSF51206">
    <property type="entry name" value="cAMP-binding domain-like"/>
    <property type="match status" value="1"/>
</dbReference>
<dbReference type="Gramene" id="Kaladp0095s0033.1.v1.1">
    <property type="protein sequence ID" value="Kaladp0095s0033.1.v1.1"/>
    <property type="gene ID" value="Kaladp0095s0033.v1.1"/>
</dbReference>
<keyword evidence="5 11" id="KW-1133">Transmembrane helix</keyword>
<feature type="transmembrane region" description="Helical" evidence="11">
    <location>
        <begin position="124"/>
        <end position="146"/>
    </location>
</feature>
<dbReference type="SUPFAM" id="SSF81324">
    <property type="entry name" value="Voltage-gated potassium channels"/>
    <property type="match status" value="1"/>
</dbReference>
<dbReference type="Gene3D" id="1.10.287.630">
    <property type="entry name" value="Helix hairpin bin"/>
    <property type="match status" value="1"/>
</dbReference>
<dbReference type="Proteomes" id="UP000594263">
    <property type="component" value="Unplaced"/>
</dbReference>
<evidence type="ECO:0000256" key="1">
    <source>
        <dbReference type="ARBA" id="ARBA00004127"/>
    </source>
</evidence>
<evidence type="ECO:0000256" key="2">
    <source>
        <dbReference type="ARBA" id="ARBA00010486"/>
    </source>
</evidence>
<keyword evidence="6" id="KW-0406">Ion transport</keyword>
<dbReference type="OMA" id="WWAREWD"/>
<keyword evidence="9" id="KW-0407">Ion channel</keyword>
<feature type="region of interest" description="Disordered" evidence="10">
    <location>
        <begin position="1"/>
        <end position="48"/>
    </location>
</feature>
<dbReference type="Pfam" id="PF00520">
    <property type="entry name" value="Ion_trans"/>
    <property type="match status" value="1"/>
</dbReference>
<dbReference type="GO" id="GO:0012505">
    <property type="term" value="C:endomembrane system"/>
    <property type="evidence" value="ECO:0007669"/>
    <property type="project" value="UniProtKB-SubCell"/>
</dbReference>
<feature type="transmembrane region" description="Helical" evidence="11">
    <location>
        <begin position="390"/>
        <end position="415"/>
    </location>
</feature>
<dbReference type="PANTHER" id="PTHR45651">
    <property type="entry name" value="CYCLIC NUCLEOTIDE-GATED ION CHANNEL 15-RELATED-RELATED"/>
    <property type="match status" value="1"/>
</dbReference>
<keyword evidence="14" id="KW-1185">Reference proteome</keyword>
<dbReference type="InterPro" id="IPR018490">
    <property type="entry name" value="cNMP-bd_dom_sf"/>
</dbReference>
<evidence type="ECO:0000256" key="4">
    <source>
        <dbReference type="ARBA" id="ARBA00022692"/>
    </source>
</evidence>
<evidence type="ECO:0000256" key="9">
    <source>
        <dbReference type="ARBA" id="ARBA00023303"/>
    </source>
</evidence>
<evidence type="ECO:0000256" key="3">
    <source>
        <dbReference type="ARBA" id="ARBA00022448"/>
    </source>
</evidence>
<feature type="transmembrane region" description="Helical" evidence="11">
    <location>
        <begin position="216"/>
        <end position="235"/>
    </location>
</feature>
<dbReference type="FunFam" id="2.60.120.10:FF:000063">
    <property type="entry name" value="cyclic nucleotide-gated ion channel 4"/>
    <property type="match status" value="1"/>
</dbReference>
<name>A0A7N0UYZ6_KALFE</name>
<dbReference type="EnsemblPlants" id="Kaladp0095s0033.1.v1.1">
    <property type="protein sequence ID" value="Kaladp0095s0033.1.v1.1"/>
    <property type="gene ID" value="Kaladp0095s0033.v1.1"/>
</dbReference>
<accession>A0A7N0UYZ6</accession>
<dbReference type="InterPro" id="IPR014710">
    <property type="entry name" value="RmlC-like_jellyroll"/>
</dbReference>
<feature type="compositionally biased region" description="Acidic residues" evidence="10">
    <location>
        <begin position="160"/>
        <end position="169"/>
    </location>
</feature>
<evidence type="ECO:0000256" key="7">
    <source>
        <dbReference type="ARBA" id="ARBA00023136"/>
    </source>
</evidence>
<dbReference type="GO" id="GO:0034220">
    <property type="term" value="P:monoatomic ion transmembrane transport"/>
    <property type="evidence" value="ECO:0007669"/>
    <property type="project" value="UniProtKB-KW"/>
</dbReference>
<protein>
    <recommendedName>
        <fullName evidence="12">Cyclic nucleotide-binding domain-containing protein</fullName>
    </recommendedName>
</protein>
<evidence type="ECO:0000313" key="14">
    <source>
        <dbReference type="Proteomes" id="UP000594263"/>
    </source>
</evidence>
<keyword evidence="7 11" id="KW-0472">Membrane</keyword>
<feature type="transmembrane region" description="Helical" evidence="11">
    <location>
        <begin position="91"/>
        <end position="112"/>
    </location>
</feature>
<evidence type="ECO:0000313" key="13">
    <source>
        <dbReference type="EnsemblPlants" id="Kaladp0095s0033.1.v1.1"/>
    </source>
</evidence>
<proteinExistence type="inferred from homology"/>
<dbReference type="AlphaFoldDB" id="A0A7N0UYZ6"/>
<evidence type="ECO:0000256" key="8">
    <source>
        <dbReference type="ARBA" id="ARBA00023286"/>
    </source>
</evidence>
<keyword evidence="4 11" id="KW-0812">Transmembrane</keyword>
<dbReference type="InterPro" id="IPR000595">
    <property type="entry name" value="cNMP-bd_dom"/>
</dbReference>
<organism evidence="13 14">
    <name type="scientific">Kalanchoe fedtschenkoi</name>
    <name type="common">Lavender scallops</name>
    <name type="synonym">South American air plant</name>
    <dbReference type="NCBI Taxonomy" id="63787"/>
    <lineage>
        <taxon>Eukaryota</taxon>
        <taxon>Viridiplantae</taxon>
        <taxon>Streptophyta</taxon>
        <taxon>Embryophyta</taxon>
        <taxon>Tracheophyta</taxon>
        <taxon>Spermatophyta</taxon>
        <taxon>Magnoliopsida</taxon>
        <taxon>eudicotyledons</taxon>
        <taxon>Gunneridae</taxon>
        <taxon>Pentapetalae</taxon>
        <taxon>Saxifragales</taxon>
        <taxon>Crassulaceae</taxon>
        <taxon>Kalanchoe</taxon>
    </lineage>
</organism>
<dbReference type="PANTHER" id="PTHR45651:SF14">
    <property type="entry name" value="CYCLIC NUCLEOTIDE-GATED ION CHANNEL 4"/>
    <property type="match status" value="1"/>
</dbReference>
<evidence type="ECO:0000256" key="10">
    <source>
        <dbReference type="SAM" id="MobiDB-lite"/>
    </source>
</evidence>
<feature type="compositionally biased region" description="Polar residues" evidence="10">
    <location>
        <begin position="1"/>
        <end position="12"/>
    </location>
</feature>